<feature type="non-terminal residue" evidence="1">
    <location>
        <position position="1"/>
    </location>
</feature>
<protein>
    <submittedName>
        <fullName evidence="1">Uncharacterized protein</fullName>
    </submittedName>
</protein>
<dbReference type="Proteomes" id="UP001240678">
    <property type="component" value="Unassembled WGS sequence"/>
</dbReference>
<reference evidence="1 2" key="1">
    <citation type="submission" date="2016-10" db="EMBL/GenBank/DDBJ databases">
        <title>The genome sequence of Colletotrichum fioriniae PJ7.</title>
        <authorList>
            <person name="Baroncelli R."/>
        </authorList>
    </citation>
    <scope>NUCLEOTIDE SEQUENCE [LARGE SCALE GENOMIC DNA]</scope>
    <source>
        <strain evidence="1 2">IMI 309622</strain>
    </source>
</reference>
<dbReference type="GeneID" id="85332262"/>
<comment type="caution">
    <text evidence="1">The sequence shown here is derived from an EMBL/GenBank/DDBJ whole genome shotgun (WGS) entry which is preliminary data.</text>
</comment>
<dbReference type="RefSeq" id="XP_060320153.1">
    <property type="nucleotide sequence ID" value="XM_060448715.1"/>
</dbReference>
<organism evidence="1 2">
    <name type="scientific">Colletotrichum costaricense</name>
    <dbReference type="NCBI Taxonomy" id="1209916"/>
    <lineage>
        <taxon>Eukaryota</taxon>
        <taxon>Fungi</taxon>
        <taxon>Dikarya</taxon>
        <taxon>Ascomycota</taxon>
        <taxon>Pezizomycotina</taxon>
        <taxon>Sordariomycetes</taxon>
        <taxon>Hypocreomycetidae</taxon>
        <taxon>Glomerellales</taxon>
        <taxon>Glomerellaceae</taxon>
        <taxon>Colletotrichum</taxon>
        <taxon>Colletotrichum acutatum species complex</taxon>
    </lineage>
</organism>
<keyword evidence="2" id="KW-1185">Reference proteome</keyword>
<accession>A0AAI9Z9R8</accession>
<gene>
    <name evidence="1" type="ORF">CCOS01_00518</name>
</gene>
<name>A0AAI9Z9R8_9PEZI</name>
<proteinExistence type="predicted"/>
<evidence type="ECO:0000313" key="1">
    <source>
        <dbReference type="EMBL" id="KAK1539204.1"/>
    </source>
</evidence>
<dbReference type="AlphaFoldDB" id="A0AAI9Z9R8"/>
<evidence type="ECO:0000313" key="2">
    <source>
        <dbReference type="Proteomes" id="UP001240678"/>
    </source>
</evidence>
<sequence length="102" mass="10997">LCHSPICSFSLLSLSLALAALVALWLFLSLSAPALCLLGCLAHTRRPLTNEYVLYRWTHTLLCTCPLSSCTEHLYTHTSVVVTSTPPSLPLCSLSPTHCVSG</sequence>
<dbReference type="EMBL" id="MOOE01000001">
    <property type="protein sequence ID" value="KAK1539204.1"/>
    <property type="molecule type" value="Genomic_DNA"/>
</dbReference>